<accession>A0A841KHS6</accession>
<feature type="transmembrane region" description="Helical" evidence="1">
    <location>
        <begin position="150"/>
        <end position="171"/>
    </location>
</feature>
<organism evidence="2 3">
    <name type="scientific">Chelatococcus composti</name>
    <dbReference type="NCBI Taxonomy" id="1743235"/>
    <lineage>
        <taxon>Bacteria</taxon>
        <taxon>Pseudomonadati</taxon>
        <taxon>Pseudomonadota</taxon>
        <taxon>Alphaproteobacteria</taxon>
        <taxon>Hyphomicrobiales</taxon>
        <taxon>Chelatococcaceae</taxon>
        <taxon>Chelatococcus</taxon>
    </lineage>
</organism>
<feature type="transmembrane region" description="Helical" evidence="1">
    <location>
        <begin position="105"/>
        <end position="124"/>
    </location>
</feature>
<evidence type="ECO:0008006" key="4">
    <source>
        <dbReference type="Google" id="ProtNLM"/>
    </source>
</evidence>
<evidence type="ECO:0000313" key="2">
    <source>
        <dbReference type="EMBL" id="MBB6168953.1"/>
    </source>
</evidence>
<dbReference type="Proteomes" id="UP000588017">
    <property type="component" value="Unassembled WGS sequence"/>
</dbReference>
<feature type="transmembrane region" description="Helical" evidence="1">
    <location>
        <begin position="36"/>
        <end position="63"/>
    </location>
</feature>
<dbReference type="AlphaFoldDB" id="A0A841KHS6"/>
<keyword evidence="1" id="KW-1133">Transmembrane helix</keyword>
<protein>
    <recommendedName>
        <fullName evidence="4">Intracellular septation protein A</fullName>
    </recommendedName>
</protein>
<keyword evidence="1" id="KW-0472">Membrane</keyword>
<comment type="caution">
    <text evidence="2">The sequence shown here is derived from an EMBL/GenBank/DDBJ whole genome shotgun (WGS) entry which is preliminary data.</text>
</comment>
<feature type="transmembrane region" description="Helical" evidence="1">
    <location>
        <begin position="75"/>
        <end position="93"/>
    </location>
</feature>
<sequence length="218" mass="23926">MAEGTDEHCAPRGWREALASTLAHILDGPLSGLAPWIFLAVFEGPGTIAWVSVTALAISVFFFASDLWRGRSFKLLGALDVVFFLGLFAAHLLLDAAGQAWLEKWVGEISNITLFVLAAGSILLRMPFTLPYARDEVDPQYWHSPLFLRINYFITAGWAVAFLVAALSGWYGDAVLNDSNNIWTGWVIQLAAMLAAIRFTAWYPDHARAKALAAKARG</sequence>
<gene>
    <name evidence="2" type="ORF">HNQ73_002590</name>
</gene>
<keyword evidence="1" id="KW-0812">Transmembrane</keyword>
<proteinExistence type="predicted"/>
<dbReference type="RefSeq" id="WP_183335258.1">
    <property type="nucleotide sequence ID" value="NZ_BMHX01000005.1"/>
</dbReference>
<feature type="transmembrane region" description="Helical" evidence="1">
    <location>
        <begin position="183"/>
        <end position="203"/>
    </location>
</feature>
<name>A0A841KHS6_9HYPH</name>
<evidence type="ECO:0000313" key="3">
    <source>
        <dbReference type="Proteomes" id="UP000588017"/>
    </source>
</evidence>
<reference evidence="2 3" key="1">
    <citation type="submission" date="2020-08" db="EMBL/GenBank/DDBJ databases">
        <title>Genomic Encyclopedia of Type Strains, Phase IV (KMG-IV): sequencing the most valuable type-strain genomes for metagenomic binning, comparative biology and taxonomic classification.</title>
        <authorList>
            <person name="Goeker M."/>
        </authorList>
    </citation>
    <scope>NUCLEOTIDE SEQUENCE [LARGE SCALE GENOMIC DNA]</scope>
    <source>
        <strain evidence="2 3">DSM 101465</strain>
    </source>
</reference>
<keyword evidence="3" id="KW-1185">Reference proteome</keyword>
<evidence type="ECO:0000256" key="1">
    <source>
        <dbReference type="SAM" id="Phobius"/>
    </source>
</evidence>
<dbReference type="EMBL" id="JACHEH010000005">
    <property type="protein sequence ID" value="MBB6168953.1"/>
    <property type="molecule type" value="Genomic_DNA"/>
</dbReference>